<dbReference type="EMBL" id="JAGFBS010000033">
    <property type="protein sequence ID" value="KAG6371683.1"/>
    <property type="molecule type" value="Genomic_DNA"/>
</dbReference>
<sequence>MQEYICRFPEEDTHHVPPYPNLGALPSHVRPHFVVFNTGLKLQALGGAKFQLLDMMRNIVPRLDEAVEMLLIIESLYRMWTEVEIPPNLFSYPSHSPQSHHPEARQGSPSGSVSRPKRRRVERPESDTQGSHHSGRQHRLEASSSACIHTWRVATEGLKDQLEHTCTPSSSEDWTVTTP</sequence>
<evidence type="ECO:0000313" key="2">
    <source>
        <dbReference type="EMBL" id="KAG6371683.1"/>
    </source>
</evidence>
<accession>A0A8I2YHY9</accession>
<dbReference type="Proteomes" id="UP000683000">
    <property type="component" value="Unassembled WGS sequence"/>
</dbReference>
<organism evidence="2 3">
    <name type="scientific">Boletus reticuloceps</name>
    <dbReference type="NCBI Taxonomy" id="495285"/>
    <lineage>
        <taxon>Eukaryota</taxon>
        <taxon>Fungi</taxon>
        <taxon>Dikarya</taxon>
        <taxon>Basidiomycota</taxon>
        <taxon>Agaricomycotina</taxon>
        <taxon>Agaricomycetes</taxon>
        <taxon>Agaricomycetidae</taxon>
        <taxon>Boletales</taxon>
        <taxon>Boletineae</taxon>
        <taxon>Boletaceae</taxon>
        <taxon>Boletoideae</taxon>
        <taxon>Boletus</taxon>
    </lineage>
</organism>
<feature type="region of interest" description="Disordered" evidence="1">
    <location>
        <begin position="91"/>
        <end position="143"/>
    </location>
</feature>
<keyword evidence="3" id="KW-1185">Reference proteome</keyword>
<gene>
    <name evidence="2" type="ORF">JVT61DRAFT_9399</name>
</gene>
<dbReference type="AlphaFoldDB" id="A0A8I2YHY9"/>
<comment type="caution">
    <text evidence="2">The sequence shown here is derived from an EMBL/GenBank/DDBJ whole genome shotgun (WGS) entry which is preliminary data.</text>
</comment>
<reference evidence="2" key="1">
    <citation type="submission" date="2021-03" db="EMBL/GenBank/DDBJ databases">
        <title>Evolutionary innovations through gain and loss of genes in the ectomycorrhizal Boletales.</title>
        <authorList>
            <person name="Wu G."/>
            <person name="Miyauchi S."/>
            <person name="Morin E."/>
            <person name="Yang Z.-L."/>
            <person name="Xu J."/>
            <person name="Martin F.M."/>
        </authorList>
    </citation>
    <scope>NUCLEOTIDE SEQUENCE</scope>
    <source>
        <strain evidence="2">BR01</strain>
    </source>
</reference>
<name>A0A8I2YHY9_9AGAM</name>
<evidence type="ECO:0000313" key="3">
    <source>
        <dbReference type="Proteomes" id="UP000683000"/>
    </source>
</evidence>
<evidence type="ECO:0000256" key="1">
    <source>
        <dbReference type="SAM" id="MobiDB-lite"/>
    </source>
</evidence>
<proteinExistence type="predicted"/>
<protein>
    <submittedName>
        <fullName evidence="2">Uncharacterized protein</fullName>
    </submittedName>
</protein>